<feature type="domain" description="Tf2-1-like SH3-like" evidence="1">
    <location>
        <begin position="3"/>
        <end position="51"/>
    </location>
</feature>
<organism evidence="2 3">
    <name type="scientific">Solanum verrucosum</name>
    <dbReference type="NCBI Taxonomy" id="315347"/>
    <lineage>
        <taxon>Eukaryota</taxon>
        <taxon>Viridiplantae</taxon>
        <taxon>Streptophyta</taxon>
        <taxon>Embryophyta</taxon>
        <taxon>Tracheophyta</taxon>
        <taxon>Spermatophyta</taxon>
        <taxon>Magnoliopsida</taxon>
        <taxon>eudicotyledons</taxon>
        <taxon>Gunneridae</taxon>
        <taxon>Pentapetalae</taxon>
        <taxon>asterids</taxon>
        <taxon>lamiids</taxon>
        <taxon>Solanales</taxon>
        <taxon>Solanaceae</taxon>
        <taxon>Solanoideae</taxon>
        <taxon>Solaneae</taxon>
        <taxon>Solanum</taxon>
    </lineage>
</organism>
<dbReference type="Proteomes" id="UP001234989">
    <property type="component" value="Chromosome 4"/>
</dbReference>
<evidence type="ECO:0000313" key="2">
    <source>
        <dbReference type="EMBL" id="WMV25315.1"/>
    </source>
</evidence>
<gene>
    <name evidence="2" type="ORF">MTR67_018700</name>
</gene>
<name>A0AAF0TT93_SOLVR</name>
<dbReference type="EMBL" id="CP133615">
    <property type="protein sequence ID" value="WMV25315.1"/>
    <property type="molecule type" value="Genomic_DNA"/>
</dbReference>
<accession>A0AAF0TT93</accession>
<dbReference type="AlphaFoldDB" id="A0AAF0TT93"/>
<dbReference type="PANTHER" id="PTHR46148:SF57">
    <property type="entry name" value="OS12G0499874 PROTEIN"/>
    <property type="match status" value="1"/>
</dbReference>
<evidence type="ECO:0000259" key="1">
    <source>
        <dbReference type="Pfam" id="PF24626"/>
    </source>
</evidence>
<dbReference type="Pfam" id="PF24626">
    <property type="entry name" value="SH3_Tf2-1"/>
    <property type="match status" value="1"/>
</dbReference>
<evidence type="ECO:0000313" key="3">
    <source>
        <dbReference type="Proteomes" id="UP001234989"/>
    </source>
</evidence>
<dbReference type="InterPro" id="IPR056924">
    <property type="entry name" value="SH3_Tf2-1"/>
</dbReference>
<proteinExistence type="predicted"/>
<sequence>MRFSKKEKLSPRYVGPYQIVRHFDNVAYKLDLPSNLALVHPVFHESLLKKYFGDLTSNVNLESISVNEKISYKEVPVEILERQIHKVKKHCWWVC</sequence>
<protein>
    <recommendedName>
        <fullName evidence="1">Tf2-1-like SH3-like domain-containing protein</fullName>
    </recommendedName>
</protein>
<keyword evidence="3" id="KW-1185">Reference proteome</keyword>
<dbReference type="PANTHER" id="PTHR46148">
    <property type="entry name" value="CHROMO DOMAIN-CONTAINING PROTEIN"/>
    <property type="match status" value="1"/>
</dbReference>
<reference evidence="2" key="1">
    <citation type="submission" date="2023-08" db="EMBL/GenBank/DDBJ databases">
        <title>A de novo genome assembly of Solanum verrucosum Schlechtendal, a Mexican diploid species geographically isolated from the other diploid A-genome species in potato relatives.</title>
        <authorList>
            <person name="Hosaka K."/>
        </authorList>
    </citation>
    <scope>NUCLEOTIDE SEQUENCE</scope>
    <source>
        <tissue evidence="2">Young leaves</tissue>
    </source>
</reference>